<gene>
    <name evidence="3" type="ORF">E5333_00885</name>
</gene>
<name>A0A4S2G3X2_9BACT</name>
<accession>A0A4S2G3X2</accession>
<organism evidence="3 4">
    <name type="scientific">Muribaculum intestinale</name>
    <dbReference type="NCBI Taxonomy" id="1796646"/>
    <lineage>
        <taxon>Bacteria</taxon>
        <taxon>Pseudomonadati</taxon>
        <taxon>Bacteroidota</taxon>
        <taxon>Bacteroidia</taxon>
        <taxon>Bacteroidales</taxon>
        <taxon>Muribaculaceae</taxon>
        <taxon>Muribaculum</taxon>
    </lineage>
</organism>
<dbReference type="InterPro" id="IPR051599">
    <property type="entry name" value="Cell_Envelope_Assoc"/>
</dbReference>
<dbReference type="CDD" id="cd06259">
    <property type="entry name" value="YdcF-like"/>
    <property type="match status" value="1"/>
</dbReference>
<dbReference type="Proteomes" id="UP000306630">
    <property type="component" value="Unassembled WGS sequence"/>
</dbReference>
<dbReference type="InterPro" id="IPR046878">
    <property type="entry name" value="Big_14"/>
</dbReference>
<dbReference type="InterPro" id="IPR003848">
    <property type="entry name" value="DUF218"/>
</dbReference>
<evidence type="ECO:0000259" key="2">
    <source>
        <dbReference type="Pfam" id="PF20251"/>
    </source>
</evidence>
<dbReference type="AlphaFoldDB" id="A0A4S2G3X2"/>
<evidence type="ECO:0000313" key="4">
    <source>
        <dbReference type="Proteomes" id="UP000306630"/>
    </source>
</evidence>
<dbReference type="Pfam" id="PF02698">
    <property type="entry name" value="DUF218"/>
    <property type="match status" value="1"/>
</dbReference>
<evidence type="ECO:0000259" key="1">
    <source>
        <dbReference type="Pfam" id="PF02698"/>
    </source>
</evidence>
<sequence length="338" mass="38417">MLLTVLFTIYANVKVKNAADGRIYIYADSISHNKVALLLGTNPLNKWGRPNSYFINRINTAAELYHAGKADFIIASGDNRTRQYDESTAMRDSLIAHGVPEDRIILDYAGFRTLDSVVRAKEVFGCDSLTIISQSDHNARALYLAEANGIEAIAISAPLNAGRWTRIRLALREWLARDKMMLDIWFGKQPHFLGDKIKIPDIMPQRSYATTEGMTMKIVSPEYNKNPMDSIVVEFTNSRDIEGLTGEWFRIEKLSASGQWKELPFDRTYENADGTINIVFNAVGWVIFPGRPFRITVNPWFYKKGWNAGTYRLAKTFSYPPYPCLTPSDTAYVEFQVR</sequence>
<dbReference type="Pfam" id="PF20251">
    <property type="entry name" value="Big_14"/>
    <property type="match status" value="1"/>
</dbReference>
<dbReference type="GO" id="GO:0005886">
    <property type="term" value="C:plasma membrane"/>
    <property type="evidence" value="ECO:0007669"/>
    <property type="project" value="TreeGrafter"/>
</dbReference>
<reference evidence="3 4" key="1">
    <citation type="submission" date="2019-04" db="EMBL/GenBank/DDBJ databases">
        <title>Microbes associate with the intestines of laboratory mice.</title>
        <authorList>
            <person name="Navarre W."/>
            <person name="Wong E."/>
            <person name="Huang K."/>
            <person name="Tropini C."/>
            <person name="Ng K."/>
            <person name="Yu B."/>
        </authorList>
    </citation>
    <scope>NUCLEOTIDE SEQUENCE [LARGE SCALE GENOMIC DNA]</scope>
    <source>
        <strain evidence="3 4">NM06_A21</strain>
    </source>
</reference>
<feature type="domain" description="Bacterial Ig-like" evidence="2">
    <location>
        <begin position="212"/>
        <end position="317"/>
    </location>
</feature>
<proteinExistence type="predicted"/>
<comment type="caution">
    <text evidence="3">The sequence shown here is derived from an EMBL/GenBank/DDBJ whole genome shotgun (WGS) entry which is preliminary data.</text>
</comment>
<feature type="domain" description="DUF218" evidence="1">
    <location>
        <begin position="52"/>
        <end position="176"/>
    </location>
</feature>
<dbReference type="EMBL" id="SRYD01000002">
    <property type="protein sequence ID" value="TGY76593.1"/>
    <property type="molecule type" value="Genomic_DNA"/>
</dbReference>
<dbReference type="PANTHER" id="PTHR30336">
    <property type="entry name" value="INNER MEMBRANE PROTEIN, PROBABLE PERMEASE"/>
    <property type="match status" value="1"/>
</dbReference>
<protein>
    <submittedName>
        <fullName evidence="3">Uncharacterized protein</fullName>
    </submittedName>
</protein>
<dbReference type="PANTHER" id="PTHR30336:SF6">
    <property type="entry name" value="INTEGRAL MEMBRANE PROTEIN"/>
    <property type="match status" value="1"/>
</dbReference>
<evidence type="ECO:0000313" key="3">
    <source>
        <dbReference type="EMBL" id="TGY76593.1"/>
    </source>
</evidence>